<proteinExistence type="predicted"/>
<name>A0A0M1LJ52_CLOBO</name>
<dbReference type="EMBL" id="SWOV01000050">
    <property type="protein sequence ID" value="NFF89100.1"/>
    <property type="molecule type" value="Genomic_DNA"/>
</dbReference>
<evidence type="ECO:0000313" key="1">
    <source>
        <dbReference type="EMBL" id="NFF89100.1"/>
    </source>
</evidence>
<comment type="caution">
    <text evidence="1">The sequence shown here is derived from an EMBL/GenBank/DDBJ whole genome shotgun (WGS) entry which is preliminary data.</text>
</comment>
<sequence length="231" mass="26545">MAKDYLKFRNAVKKDNNLSLEESYMLELIFDYYNVSIGYAYPSYEVLMSDLKTKRRAKVSKLLKSLVKKGYISITKAGKKNTYKLLKYLFLDNKHNDSNGNKHIDGQMDFSEVTEEVKEIISLGFSAKQAKSLFKIANEKIEKVISAFNYAASKGAKNLYSYTIAALKGNYAKIKTNKEEVVKKLKFNNFEPRSYDYDSLENKLLGWENGPEYIDEESKSTFDLKGMLALI</sequence>
<organism evidence="1 2">
    <name type="scientific">Clostridium botulinum</name>
    <dbReference type="NCBI Taxonomy" id="1491"/>
    <lineage>
        <taxon>Bacteria</taxon>
        <taxon>Bacillati</taxon>
        <taxon>Bacillota</taxon>
        <taxon>Clostridia</taxon>
        <taxon>Eubacteriales</taxon>
        <taxon>Clostridiaceae</taxon>
        <taxon>Clostridium</taxon>
    </lineage>
</organism>
<dbReference type="Gene3D" id="1.10.10.10">
    <property type="entry name" value="Winged helix-like DNA-binding domain superfamily/Winged helix DNA-binding domain"/>
    <property type="match status" value="1"/>
</dbReference>
<accession>A0A0M1LJ52</accession>
<dbReference type="RefSeq" id="WP_053342048.1">
    <property type="nucleotide sequence ID" value="NZ_LFPG01000022.1"/>
</dbReference>
<dbReference type="InterPro" id="IPR036388">
    <property type="entry name" value="WH-like_DNA-bd_sf"/>
</dbReference>
<gene>
    <name evidence="1" type="ORF">FC774_14695</name>
</gene>
<dbReference type="Proteomes" id="UP000476820">
    <property type="component" value="Unassembled WGS sequence"/>
</dbReference>
<reference evidence="1 2" key="1">
    <citation type="submission" date="2019-04" db="EMBL/GenBank/DDBJ databases">
        <title>Genome sequencing of Clostridium botulinum Groups I-IV and Clostridium butyricum.</title>
        <authorList>
            <person name="Brunt J."/>
            <person name="Van Vliet A.H.M."/>
            <person name="Stringer S.C."/>
            <person name="Carter A.T."/>
            <person name="Peck M.W."/>
        </authorList>
    </citation>
    <scope>NUCLEOTIDE SEQUENCE [LARGE SCALE GENOMIC DNA]</scope>
    <source>
        <strain evidence="1 2">1605</strain>
    </source>
</reference>
<protein>
    <submittedName>
        <fullName evidence="1">Helix-turn-helix domain-containing protein</fullName>
    </submittedName>
</protein>
<dbReference type="OrthoDB" id="1913225at2"/>
<dbReference type="AlphaFoldDB" id="A0A0M1LJ52"/>
<evidence type="ECO:0000313" key="2">
    <source>
        <dbReference type="Proteomes" id="UP000476820"/>
    </source>
</evidence>